<organism evidence="1 2">
    <name type="scientific">Mycolicibacterium holsaticum</name>
    <dbReference type="NCBI Taxonomy" id="152142"/>
    <lineage>
        <taxon>Bacteria</taxon>
        <taxon>Bacillati</taxon>
        <taxon>Actinomycetota</taxon>
        <taxon>Actinomycetes</taxon>
        <taxon>Mycobacteriales</taxon>
        <taxon>Mycobacteriaceae</taxon>
        <taxon>Mycolicibacterium</taxon>
    </lineage>
</organism>
<sequence>MVKLVVGPPAVPPGSTVTARRSTLQIDCGDGYTADADWYYPKQGQPDKFIYFQHGFMAHAGIYNLTLAALAERNNAIVVAPTITSNYFACDGCSLTADPMHAAVGRLFQDDRDALLASARAAGFKGTLPEKFVFAGQSAGSMLAAGAAGYYYDSAPADRKDDLVGVLLYDGSAANGALGRALDKLPSSVPVLQVAATPSVINYGGGANNVLAEKRPGQFNGVQLIGGAHSDAFQSDAYFGLVQGFVGLVFGWSAPQNVAAVQVLSQGWLTDMYAGRVYDPATRTGIYGEPGEPGQTVIDIPTDAGLARGYVLPGPPASLSPIEWFFARMLHSINSNDFVNCSTEPTAAGSCSGATAV</sequence>
<dbReference type="InterPro" id="IPR029058">
    <property type="entry name" value="AB_hydrolase_fold"/>
</dbReference>
<dbReference type="EMBL" id="MIGZ01000002">
    <property type="protein sequence ID" value="ODQ96564.1"/>
    <property type="molecule type" value="Genomic_DNA"/>
</dbReference>
<dbReference type="OrthoDB" id="4568724at2"/>
<dbReference type="Proteomes" id="UP000094243">
    <property type="component" value="Unassembled WGS sequence"/>
</dbReference>
<proteinExistence type="predicted"/>
<comment type="caution">
    <text evidence="1">The sequence shown here is derived from an EMBL/GenBank/DDBJ whole genome shotgun (WGS) entry which is preliminary data.</text>
</comment>
<gene>
    <name evidence="1" type="ORF">BHQ17_00760</name>
</gene>
<protein>
    <recommendedName>
        <fullName evidence="3">Alpha/beta hydrolase</fullName>
    </recommendedName>
</protein>
<dbReference type="RefSeq" id="WP_069403310.1">
    <property type="nucleotide sequence ID" value="NZ_MIGZ01000002.1"/>
</dbReference>
<evidence type="ECO:0008006" key="3">
    <source>
        <dbReference type="Google" id="ProtNLM"/>
    </source>
</evidence>
<dbReference type="AlphaFoldDB" id="A0A1E3S3C1"/>
<accession>A0A1E3S3C1</accession>
<name>A0A1E3S3C1_9MYCO</name>
<keyword evidence="2" id="KW-1185">Reference proteome</keyword>
<dbReference type="SUPFAM" id="SSF53474">
    <property type="entry name" value="alpha/beta-Hydrolases"/>
    <property type="match status" value="1"/>
</dbReference>
<dbReference type="Gene3D" id="3.40.50.1820">
    <property type="entry name" value="alpha/beta hydrolase"/>
    <property type="match status" value="1"/>
</dbReference>
<reference evidence="2" key="1">
    <citation type="submission" date="2016-09" db="EMBL/GenBank/DDBJ databases">
        <authorList>
            <person name="Greninger A.L."/>
            <person name="Jerome K.R."/>
            <person name="Mcnair B."/>
            <person name="Wallis C."/>
            <person name="Fang F."/>
        </authorList>
    </citation>
    <scope>NUCLEOTIDE SEQUENCE [LARGE SCALE GENOMIC DNA]</scope>
    <source>
        <strain evidence="2">M7</strain>
    </source>
</reference>
<evidence type="ECO:0000313" key="1">
    <source>
        <dbReference type="EMBL" id="ODQ96564.1"/>
    </source>
</evidence>
<evidence type="ECO:0000313" key="2">
    <source>
        <dbReference type="Proteomes" id="UP000094243"/>
    </source>
</evidence>